<dbReference type="RefSeq" id="WP_408623681.1">
    <property type="nucleotide sequence ID" value="NZ_JBEQCT010000004.1"/>
</dbReference>
<evidence type="ECO:0000313" key="2">
    <source>
        <dbReference type="Proteomes" id="UP001629953"/>
    </source>
</evidence>
<evidence type="ECO:0000313" key="1">
    <source>
        <dbReference type="EMBL" id="MFM2485446.1"/>
    </source>
</evidence>
<protein>
    <recommendedName>
        <fullName evidence="3">Chorismate lyase</fullName>
    </recommendedName>
</protein>
<organism evidence="1 2">
    <name type="scientific">Celerinatantimonas yamalensis</name>
    <dbReference type="NCBI Taxonomy" id="559956"/>
    <lineage>
        <taxon>Bacteria</taxon>
        <taxon>Pseudomonadati</taxon>
        <taxon>Pseudomonadota</taxon>
        <taxon>Gammaproteobacteria</taxon>
        <taxon>Celerinatantimonadaceae</taxon>
        <taxon>Celerinatantimonas</taxon>
    </lineage>
</organism>
<accession>A0ABW9G6Z9</accession>
<keyword evidence="2" id="KW-1185">Reference proteome</keyword>
<proteinExistence type="predicted"/>
<sequence>MDSFHNDDLSIISMGSTATPPQALLDQWQQLRQSLGDAELIWLTSAKEPHQMQYDGLTSIRVSTRSDPDGCWQIGVRQARHQYILLVALPNAALPFSTAQLSQWLISSPSKPLILLNSISLITRWQASYALSDSHYQRAFQLQPYYLLDRQQLCRTQGYTGWRQRLQLSYTLMLSGSR</sequence>
<name>A0ABW9G6Z9_9GAMM</name>
<gene>
    <name evidence="1" type="ORF">ABUE30_10305</name>
</gene>
<comment type="caution">
    <text evidence="1">The sequence shown here is derived from an EMBL/GenBank/DDBJ whole genome shotgun (WGS) entry which is preliminary data.</text>
</comment>
<dbReference type="Proteomes" id="UP001629953">
    <property type="component" value="Unassembled WGS sequence"/>
</dbReference>
<evidence type="ECO:0008006" key="3">
    <source>
        <dbReference type="Google" id="ProtNLM"/>
    </source>
</evidence>
<dbReference type="EMBL" id="JBEQCT010000004">
    <property type="protein sequence ID" value="MFM2485446.1"/>
    <property type="molecule type" value="Genomic_DNA"/>
</dbReference>
<reference evidence="1 2" key="1">
    <citation type="journal article" date="2013" name="Int. J. Syst. Evol. Microbiol.">
        <title>Celerinatantimonas yamalensis sp. nov., a cold-adapted diazotrophic bacterium from a cold permafrost brine.</title>
        <authorList>
            <person name="Shcherbakova V."/>
            <person name="Chuvilskaya N."/>
            <person name="Rivkina E."/>
            <person name="Demidov N."/>
            <person name="Uchaeva V."/>
            <person name="Suetin S."/>
            <person name="Suzina N."/>
            <person name="Gilichinsky D."/>
        </authorList>
    </citation>
    <scope>NUCLEOTIDE SEQUENCE [LARGE SCALE GENOMIC DNA]</scope>
    <source>
        <strain evidence="1 2">C7</strain>
    </source>
</reference>